<dbReference type="InterPro" id="IPR011701">
    <property type="entry name" value="MFS"/>
</dbReference>
<dbReference type="GO" id="GO:0022857">
    <property type="term" value="F:transmembrane transporter activity"/>
    <property type="evidence" value="ECO:0007669"/>
    <property type="project" value="InterPro"/>
</dbReference>
<dbReference type="SUPFAM" id="SSF103473">
    <property type="entry name" value="MFS general substrate transporter"/>
    <property type="match status" value="1"/>
</dbReference>
<name>A0A2A7U2F6_EDWTA</name>
<feature type="transmembrane region" description="Helical" evidence="4">
    <location>
        <begin position="41"/>
        <end position="61"/>
    </location>
</feature>
<evidence type="ECO:0000313" key="7">
    <source>
        <dbReference type="Proteomes" id="UP000219788"/>
    </source>
</evidence>
<sequence length="394" mass="42406">MVPILPIVLACHFLAAFTVLGVPLFLPALLRGFHIAPASPWIGLLYTLPTVVMALSAPFWGRFADRYGCRLSLQRALLGLTLAFVLAGAAPSLPWLIMALFLQGLAGGTLAAANGYLYRHYPGEALAHALNWTQFSARLALLSAPPLLGLALGQDGIHAAQTLWLWLALLPLAGLLLSLGLPDDQRVHHATPSALPKRRGRASPSSAPADYGILLTLQFLFSFAMVTTFPYFLPYAQGWVRQPALIGVLYSWPHLLYLLLLPMVQRTRATRRPLAWGLGMLALSALWQGHLTTIAALLAARTLFGLGMLMTYIGLNRHIATRLRDHDAAYRLAQLDASAKWAGVAAGLCAAGLSARFSPAAPFIASAAAALAALALCLLFPFKEPCHDYRCPDA</sequence>
<dbReference type="Proteomes" id="UP000219788">
    <property type="component" value="Unassembled WGS sequence"/>
</dbReference>
<accession>A0A2A7U2F6</accession>
<dbReference type="STRING" id="636.AAW15_06960"/>
<keyword evidence="3 4" id="KW-0472">Membrane</keyword>
<feature type="transmembrane region" description="Helical" evidence="4">
    <location>
        <begin position="211"/>
        <end position="232"/>
    </location>
</feature>
<dbReference type="Gene3D" id="1.20.1250.20">
    <property type="entry name" value="MFS general substrate transporter like domains"/>
    <property type="match status" value="1"/>
</dbReference>
<reference evidence="7" key="1">
    <citation type="submission" date="2017-09" db="EMBL/GenBank/DDBJ databases">
        <title>FDA dAtabase for Regulatory Grade micrObial Sequences (FDA-ARGOS): Supporting development and validation of Infectious Disease Dx tests.</title>
        <authorList>
            <person name="Goldberg B."/>
            <person name="Campos J."/>
            <person name="Tallon L."/>
            <person name="Sadzewicz L."/>
            <person name="Ott S."/>
            <person name="Zhao X."/>
            <person name="Nagaraj S."/>
            <person name="Vavikolanu K."/>
            <person name="Aluvathingal J."/>
            <person name="Nadendla S."/>
            <person name="Geyer C."/>
            <person name="Sichtig H."/>
        </authorList>
    </citation>
    <scope>NUCLEOTIDE SEQUENCE [LARGE SCALE GENOMIC DNA]</scope>
    <source>
        <strain evidence="7">FDAARGOS_370</strain>
    </source>
</reference>
<organism evidence="6 7">
    <name type="scientific">Edwardsiella tarda</name>
    <dbReference type="NCBI Taxonomy" id="636"/>
    <lineage>
        <taxon>Bacteria</taxon>
        <taxon>Pseudomonadati</taxon>
        <taxon>Pseudomonadota</taxon>
        <taxon>Gammaproteobacteria</taxon>
        <taxon>Enterobacterales</taxon>
        <taxon>Hafniaceae</taxon>
        <taxon>Edwardsiella</taxon>
    </lineage>
</organism>
<evidence type="ECO:0000313" key="6">
    <source>
        <dbReference type="EMBL" id="PEH72509.1"/>
    </source>
</evidence>
<dbReference type="EMBL" id="PDDV01000013">
    <property type="protein sequence ID" value="PEH72509.1"/>
    <property type="molecule type" value="Genomic_DNA"/>
</dbReference>
<feature type="transmembrane region" description="Helical" evidence="4">
    <location>
        <begin position="244"/>
        <end position="261"/>
    </location>
</feature>
<feature type="transmembrane region" description="Helical" evidence="4">
    <location>
        <begin position="163"/>
        <end position="181"/>
    </location>
</feature>
<dbReference type="AlphaFoldDB" id="A0A2A7U2F6"/>
<evidence type="ECO:0000256" key="2">
    <source>
        <dbReference type="ARBA" id="ARBA00022989"/>
    </source>
</evidence>
<gene>
    <name evidence="6" type="ORF">CRM76_11480</name>
</gene>
<dbReference type="InterPro" id="IPR020846">
    <property type="entry name" value="MFS_dom"/>
</dbReference>
<proteinExistence type="predicted"/>
<feature type="domain" description="Major facilitator superfamily (MFS) profile" evidence="5">
    <location>
        <begin position="4"/>
        <end position="394"/>
    </location>
</feature>
<dbReference type="PANTHER" id="PTHR23546:SF1">
    <property type="entry name" value="MEMBRANE PROTEIN"/>
    <property type="match status" value="1"/>
</dbReference>
<comment type="caution">
    <text evidence="6">The sequence shown here is derived from an EMBL/GenBank/DDBJ whole genome shotgun (WGS) entry which is preliminary data.</text>
</comment>
<evidence type="ECO:0000256" key="3">
    <source>
        <dbReference type="ARBA" id="ARBA00023136"/>
    </source>
</evidence>
<keyword evidence="1 4" id="KW-0812">Transmembrane</keyword>
<feature type="transmembrane region" description="Helical" evidence="4">
    <location>
        <begin position="7"/>
        <end position="29"/>
    </location>
</feature>
<protein>
    <submittedName>
        <fullName evidence="6">MFS transporter</fullName>
    </submittedName>
</protein>
<dbReference type="InterPro" id="IPR036259">
    <property type="entry name" value="MFS_trans_sf"/>
</dbReference>
<feature type="transmembrane region" description="Helical" evidence="4">
    <location>
        <begin position="273"/>
        <end position="289"/>
    </location>
</feature>
<evidence type="ECO:0000256" key="1">
    <source>
        <dbReference type="ARBA" id="ARBA00022692"/>
    </source>
</evidence>
<dbReference type="RefSeq" id="WP_005286896.1">
    <property type="nucleotide sequence ID" value="NZ_CABKPF010000083.1"/>
</dbReference>
<dbReference type="Pfam" id="PF07690">
    <property type="entry name" value="MFS_1"/>
    <property type="match status" value="1"/>
</dbReference>
<dbReference type="PANTHER" id="PTHR23546">
    <property type="entry name" value="TRANSPORT PROTEIN"/>
    <property type="match status" value="1"/>
</dbReference>
<evidence type="ECO:0000259" key="5">
    <source>
        <dbReference type="PROSITE" id="PS50850"/>
    </source>
</evidence>
<dbReference type="OrthoDB" id="65739at2"/>
<dbReference type="PROSITE" id="PS50850">
    <property type="entry name" value="MFS"/>
    <property type="match status" value="1"/>
</dbReference>
<feature type="transmembrane region" description="Helical" evidence="4">
    <location>
        <begin position="337"/>
        <end position="357"/>
    </location>
</feature>
<feature type="transmembrane region" description="Helical" evidence="4">
    <location>
        <begin position="295"/>
        <end position="316"/>
    </location>
</feature>
<evidence type="ECO:0000256" key="4">
    <source>
        <dbReference type="SAM" id="Phobius"/>
    </source>
</evidence>
<feature type="transmembrane region" description="Helical" evidence="4">
    <location>
        <begin position="73"/>
        <end position="90"/>
    </location>
</feature>
<keyword evidence="2 4" id="KW-1133">Transmembrane helix</keyword>
<feature type="transmembrane region" description="Helical" evidence="4">
    <location>
        <begin position="363"/>
        <end position="382"/>
    </location>
</feature>